<keyword evidence="9" id="KW-0249">Electron transport</keyword>
<feature type="transmembrane region" description="Helical" evidence="9">
    <location>
        <begin position="6"/>
        <end position="24"/>
    </location>
</feature>
<comment type="catalytic activity">
    <reaction evidence="8 9">
        <text>a ubiquinone + NADH + 5 H(+)(in) = a ubiquinol + NAD(+) + 4 H(+)(out)</text>
        <dbReference type="Rhea" id="RHEA:29091"/>
        <dbReference type="Rhea" id="RHEA-COMP:9565"/>
        <dbReference type="Rhea" id="RHEA-COMP:9566"/>
        <dbReference type="ChEBI" id="CHEBI:15378"/>
        <dbReference type="ChEBI" id="CHEBI:16389"/>
        <dbReference type="ChEBI" id="CHEBI:17976"/>
        <dbReference type="ChEBI" id="CHEBI:57540"/>
        <dbReference type="ChEBI" id="CHEBI:57945"/>
        <dbReference type="EC" id="7.1.1.2"/>
    </reaction>
</comment>
<keyword evidence="6 9" id="KW-1133">Transmembrane helix</keyword>
<evidence type="ECO:0000256" key="1">
    <source>
        <dbReference type="ARBA" id="ARBA00004370"/>
    </source>
</evidence>
<comment type="subcellular location">
    <subcellularLocation>
        <location evidence="1">Membrane</location>
    </subcellularLocation>
    <subcellularLocation>
        <location evidence="9">Mitochondrion membrane</location>
        <topology evidence="9">Multi-pass membrane protein</topology>
    </subcellularLocation>
</comment>
<dbReference type="EMBL" id="FJ204233">
    <property type="protein sequence ID" value="ACI02273.1"/>
    <property type="molecule type" value="Genomic_DNA"/>
</dbReference>
<dbReference type="GeneID" id="6941176"/>
<evidence type="ECO:0000256" key="8">
    <source>
        <dbReference type="ARBA" id="ARBA00049551"/>
    </source>
</evidence>
<dbReference type="Pfam" id="PF00507">
    <property type="entry name" value="Oxidored_q4"/>
    <property type="match status" value="1"/>
</dbReference>
<evidence type="ECO:0000256" key="6">
    <source>
        <dbReference type="ARBA" id="ARBA00022989"/>
    </source>
</evidence>
<proteinExistence type="inferred from homology"/>
<keyword evidence="4 9" id="KW-0813">Transport</keyword>
<gene>
    <name evidence="10" type="primary">ND3</name>
</gene>
<name>B5U6K5_9ARAC</name>
<evidence type="ECO:0000256" key="3">
    <source>
        <dbReference type="ARBA" id="ARBA00021007"/>
    </source>
</evidence>
<reference evidence="10" key="1">
    <citation type="journal article" date="2009" name="Genome">
        <title>The first complete mitochondrial genome sequences of Amblypygi (Chelicerata: Arachnida) reveal conservation of the ancestral arthropod gene order.</title>
        <authorList>
            <person name="Fahrein K."/>
            <person name="Masta S.E."/>
            <person name="Podsiadlowski L."/>
        </authorList>
    </citation>
    <scope>NUCLEOTIDE SEQUENCE</scope>
</reference>
<accession>B5U6K5</accession>
<dbReference type="GO" id="GO:0008137">
    <property type="term" value="F:NADH dehydrogenase (ubiquinone) activity"/>
    <property type="evidence" value="ECO:0007669"/>
    <property type="project" value="UniProtKB-UniRule"/>
</dbReference>
<feature type="transmembrane region" description="Helical" evidence="9">
    <location>
        <begin position="55"/>
        <end position="79"/>
    </location>
</feature>
<comment type="similarity">
    <text evidence="2 9">Belongs to the complex I subunit 3 family.</text>
</comment>
<geneLocation type="mitochondrion" evidence="10"/>
<evidence type="ECO:0000256" key="5">
    <source>
        <dbReference type="ARBA" id="ARBA00022692"/>
    </source>
</evidence>
<evidence type="ECO:0000256" key="7">
    <source>
        <dbReference type="ARBA" id="ARBA00023136"/>
    </source>
</evidence>
<keyword evidence="9" id="KW-0830">Ubiquinone</keyword>
<dbReference type="Gene3D" id="1.20.58.1610">
    <property type="entry name" value="NADH:ubiquinone/plastoquinone oxidoreductase, chain 3"/>
    <property type="match status" value="1"/>
</dbReference>
<keyword evidence="9" id="KW-0679">Respiratory chain</keyword>
<comment type="function">
    <text evidence="9">Core subunit of the mitochondrial membrane respiratory chain NADH dehydrogenase (Complex I) which catalyzes electron transfer from NADH through the respiratory chain, using ubiquinone as an electron acceptor. Essential for the catalytic activity of complex I.</text>
</comment>
<feature type="transmembrane region" description="Helical" evidence="9">
    <location>
        <begin position="85"/>
        <end position="104"/>
    </location>
</feature>
<dbReference type="AlphaFoldDB" id="B5U6K5"/>
<evidence type="ECO:0000256" key="9">
    <source>
        <dbReference type="RuleBase" id="RU003640"/>
    </source>
</evidence>
<dbReference type="RefSeq" id="YP_002242159.1">
    <property type="nucleotide sequence ID" value="NC_011293.1"/>
</dbReference>
<dbReference type="CTD" id="4537"/>
<dbReference type="EC" id="7.1.1.2" evidence="9"/>
<dbReference type="PANTHER" id="PTHR11058">
    <property type="entry name" value="NADH-UBIQUINONE OXIDOREDUCTASE CHAIN 3"/>
    <property type="match status" value="1"/>
</dbReference>
<dbReference type="InterPro" id="IPR000440">
    <property type="entry name" value="NADH_UbQ/plastoQ_OxRdtase_su3"/>
</dbReference>
<evidence type="ECO:0000256" key="2">
    <source>
        <dbReference type="ARBA" id="ARBA00008472"/>
    </source>
</evidence>
<keyword evidence="9" id="KW-0520">NAD</keyword>
<keyword evidence="5 9" id="KW-0812">Transmembrane</keyword>
<keyword evidence="9" id="KW-1278">Translocase</keyword>
<dbReference type="GO" id="GO:0031966">
    <property type="term" value="C:mitochondrial membrane"/>
    <property type="evidence" value="ECO:0007669"/>
    <property type="project" value="UniProtKB-SubCell"/>
</dbReference>
<dbReference type="GO" id="GO:0030964">
    <property type="term" value="C:NADH dehydrogenase complex"/>
    <property type="evidence" value="ECO:0007669"/>
    <property type="project" value="TreeGrafter"/>
</dbReference>
<dbReference type="PANTHER" id="PTHR11058:SF9">
    <property type="entry name" value="NADH-UBIQUINONE OXIDOREDUCTASE CHAIN 3"/>
    <property type="match status" value="1"/>
</dbReference>
<evidence type="ECO:0000313" key="10">
    <source>
        <dbReference type="EMBL" id="ACI02273.1"/>
    </source>
</evidence>
<sequence>MLLKTIMTLSIIPLILLLIIITLMKKMNEISEMKSPFECGFDPLTQTRIPFSIQFFLIAILFLIFDVEISLILPIPFSLSLLSSPWLAFSVFMLILLVGLIHEWNMGSLEWSK</sequence>
<dbReference type="InterPro" id="IPR038430">
    <property type="entry name" value="NDAH_ubi_oxred_su3_sf"/>
</dbReference>
<keyword evidence="9 10" id="KW-0496">Mitochondrion</keyword>
<organism evidence="10">
    <name type="scientific">Damon diadema</name>
    <dbReference type="NCBI Taxonomy" id="317680"/>
    <lineage>
        <taxon>Eukaryota</taxon>
        <taxon>Metazoa</taxon>
        <taxon>Ecdysozoa</taxon>
        <taxon>Arthropoda</taxon>
        <taxon>Chelicerata</taxon>
        <taxon>Arachnida</taxon>
        <taxon>Amblypygi</taxon>
        <taxon>Phrynichidae</taxon>
        <taxon>Damoninae</taxon>
        <taxon>Damon</taxon>
    </lineage>
</organism>
<protein>
    <recommendedName>
        <fullName evidence="3 9">NADH-ubiquinone oxidoreductase chain 3</fullName>
        <ecNumber evidence="9">7.1.1.2</ecNumber>
    </recommendedName>
</protein>
<keyword evidence="7 9" id="KW-0472">Membrane</keyword>
<evidence type="ECO:0000256" key="4">
    <source>
        <dbReference type="ARBA" id="ARBA00022448"/>
    </source>
</evidence>